<evidence type="ECO:0000256" key="6">
    <source>
        <dbReference type="RuleBase" id="RU365102"/>
    </source>
</evidence>
<feature type="transmembrane region" description="Helical" evidence="6">
    <location>
        <begin position="165"/>
        <end position="183"/>
    </location>
</feature>
<gene>
    <name evidence="7" type="ORF">N4264_23095</name>
</gene>
<evidence type="ECO:0000256" key="5">
    <source>
        <dbReference type="ARBA" id="ARBA00023136"/>
    </source>
</evidence>
<feature type="transmembrane region" description="Helical" evidence="6">
    <location>
        <begin position="67"/>
        <end position="85"/>
    </location>
</feature>
<evidence type="ECO:0000256" key="3">
    <source>
        <dbReference type="ARBA" id="ARBA00022692"/>
    </source>
</evidence>
<dbReference type="PANTHER" id="PTHR12608">
    <property type="entry name" value="TRANSMEMBRANE PROTEIN HTP-1 RELATED"/>
    <property type="match status" value="1"/>
</dbReference>
<feature type="transmembrane region" description="Helical" evidence="6">
    <location>
        <begin position="34"/>
        <end position="60"/>
    </location>
</feature>
<proteinExistence type="inferred from homology"/>
<name>A0ABY6BDD3_9GAMM</name>
<keyword evidence="8" id="KW-1185">Reference proteome</keyword>
<accession>A0ABY6BDD3</accession>
<dbReference type="EMBL" id="CP104694">
    <property type="protein sequence ID" value="UXI67591.1"/>
    <property type="molecule type" value="Genomic_DNA"/>
</dbReference>
<dbReference type="Pfam" id="PF01169">
    <property type="entry name" value="GDT1"/>
    <property type="match status" value="2"/>
</dbReference>
<organism evidence="7 8">
    <name type="scientific">Tahibacter amnicola</name>
    <dbReference type="NCBI Taxonomy" id="2976241"/>
    <lineage>
        <taxon>Bacteria</taxon>
        <taxon>Pseudomonadati</taxon>
        <taxon>Pseudomonadota</taxon>
        <taxon>Gammaproteobacteria</taxon>
        <taxon>Lysobacterales</taxon>
        <taxon>Rhodanobacteraceae</taxon>
        <taxon>Tahibacter</taxon>
    </lineage>
</organism>
<comment type="caution">
    <text evidence="6">Lacks conserved residue(s) required for the propagation of feature annotation.</text>
</comment>
<dbReference type="PANTHER" id="PTHR12608:SF1">
    <property type="entry name" value="TRANSMEMBRANE PROTEIN 165"/>
    <property type="match status" value="1"/>
</dbReference>
<feature type="transmembrane region" description="Helical" evidence="6">
    <location>
        <begin position="132"/>
        <end position="153"/>
    </location>
</feature>
<sequence length="185" mass="19596">MPALLVALFAVAIAEIGDKTQLLSLILAARYRKPWAICGGILIATLANHALAGWAGAIVAQWFTPPVLRWLVALSFLGVAAWALVPDKADDQADSSSRHGVLVATTIAFFLAEMGDKTQVATVVLAAQYPPLWQVIVGTTFGMLAANVPVVFLGARLAERLPLRAARIATAAIFCVLALWIIARG</sequence>
<dbReference type="Proteomes" id="UP001064632">
    <property type="component" value="Chromosome"/>
</dbReference>
<comment type="subcellular location">
    <subcellularLocation>
        <location evidence="1 6">Membrane</location>
        <topology evidence="1 6">Multi-pass membrane protein</topology>
    </subcellularLocation>
</comment>
<evidence type="ECO:0000256" key="2">
    <source>
        <dbReference type="ARBA" id="ARBA00009190"/>
    </source>
</evidence>
<keyword evidence="3 6" id="KW-0812">Transmembrane</keyword>
<dbReference type="InterPro" id="IPR001727">
    <property type="entry name" value="GDT1-like"/>
</dbReference>
<dbReference type="RefSeq" id="WP_261694561.1">
    <property type="nucleotide sequence ID" value="NZ_CP104694.1"/>
</dbReference>
<evidence type="ECO:0000313" key="8">
    <source>
        <dbReference type="Proteomes" id="UP001064632"/>
    </source>
</evidence>
<evidence type="ECO:0000313" key="7">
    <source>
        <dbReference type="EMBL" id="UXI67591.1"/>
    </source>
</evidence>
<evidence type="ECO:0000256" key="1">
    <source>
        <dbReference type="ARBA" id="ARBA00004141"/>
    </source>
</evidence>
<keyword evidence="4 6" id="KW-1133">Transmembrane helix</keyword>
<comment type="similarity">
    <text evidence="2 6">Belongs to the GDT1 family.</text>
</comment>
<evidence type="ECO:0000256" key="4">
    <source>
        <dbReference type="ARBA" id="ARBA00022989"/>
    </source>
</evidence>
<reference evidence="7" key="1">
    <citation type="submission" date="2022-09" db="EMBL/GenBank/DDBJ databases">
        <title>Tahibacter sp. nov., isolated from a fresh water.</title>
        <authorList>
            <person name="Baek J.H."/>
            <person name="Lee J.K."/>
            <person name="Kim J.M."/>
            <person name="Jeon C.O."/>
        </authorList>
    </citation>
    <scope>NUCLEOTIDE SEQUENCE</scope>
    <source>
        <strain evidence="7">W38</strain>
    </source>
</reference>
<keyword evidence="5 6" id="KW-0472">Membrane</keyword>
<protein>
    <recommendedName>
        <fullName evidence="6">GDT1 family protein</fullName>
    </recommendedName>
</protein>